<comment type="caution">
    <text evidence="2">The sequence shown here is derived from an EMBL/GenBank/DDBJ whole genome shotgun (WGS) entry which is preliminary data.</text>
</comment>
<dbReference type="RefSeq" id="WP_125238279.1">
    <property type="nucleotide sequence ID" value="NZ_CALZWP010000003.1"/>
</dbReference>
<organism evidence="2 3">
    <name type="scientific">Prevotella heparinolytica</name>
    <dbReference type="NCBI Taxonomy" id="28113"/>
    <lineage>
        <taxon>Bacteria</taxon>
        <taxon>Pseudomonadati</taxon>
        <taxon>Bacteroidota</taxon>
        <taxon>Bacteroidia</taxon>
        <taxon>Bacteroidales</taxon>
        <taxon>Bacteroidaceae</taxon>
        <taxon>Bacteroides</taxon>
    </lineage>
</organism>
<reference evidence="2 3" key="1">
    <citation type="submission" date="2018-11" db="EMBL/GenBank/DDBJ databases">
        <title>Genomes From Bacteria Associated with the Canine Oral Cavity: a Test Case for Automated Genome-Based Taxonomic Assignment.</title>
        <authorList>
            <person name="Coil D.A."/>
            <person name="Jospin G."/>
            <person name="Darling A.E."/>
            <person name="Wallis C."/>
            <person name="Davis I.J."/>
            <person name="Harris S."/>
            <person name="Eisen J.A."/>
            <person name="Holcombe L.J."/>
            <person name="O'Flynn C."/>
        </authorList>
    </citation>
    <scope>NUCLEOTIDE SEQUENCE [LARGE SCALE GENOMIC DNA]</scope>
    <source>
        <strain evidence="2 3">OH1047_COT-310</strain>
    </source>
</reference>
<dbReference type="Pfam" id="PF05598">
    <property type="entry name" value="DUF772"/>
    <property type="match status" value="1"/>
</dbReference>
<gene>
    <name evidence="2" type="ORF">EII33_01855</name>
</gene>
<feature type="domain" description="Transposase InsH N-terminal" evidence="1">
    <location>
        <begin position="20"/>
        <end position="85"/>
    </location>
</feature>
<evidence type="ECO:0000259" key="1">
    <source>
        <dbReference type="Pfam" id="PF05598"/>
    </source>
</evidence>
<sequence length="89" mass="10459">MKKSSYLPSCADQIISERKVKEVFFTQINHLVDWQAIARLIENEGLVLFKMELLRTWYGLSNPEVEEQVKDRLSLYALCRLVLGENRMI</sequence>
<dbReference type="AlphaFoldDB" id="A0A3P2ABT1"/>
<dbReference type="Proteomes" id="UP000279562">
    <property type="component" value="Unassembled WGS sequence"/>
</dbReference>
<protein>
    <submittedName>
        <fullName evidence="2">Transposase</fullName>
    </submittedName>
</protein>
<dbReference type="EMBL" id="RQYF01000004">
    <property type="protein sequence ID" value="RRD92999.1"/>
    <property type="molecule type" value="Genomic_DNA"/>
</dbReference>
<name>A0A3P2ABT1_9BACE</name>
<proteinExistence type="predicted"/>
<evidence type="ECO:0000313" key="2">
    <source>
        <dbReference type="EMBL" id="RRD92999.1"/>
    </source>
</evidence>
<evidence type="ECO:0000313" key="3">
    <source>
        <dbReference type="Proteomes" id="UP000279562"/>
    </source>
</evidence>
<dbReference type="InterPro" id="IPR008490">
    <property type="entry name" value="Transposase_InsH_N"/>
</dbReference>
<accession>A0A3P2ABT1</accession>
<keyword evidence="3" id="KW-1185">Reference proteome</keyword>